<dbReference type="Gene3D" id="2.60.40.10">
    <property type="entry name" value="Immunoglobulins"/>
    <property type="match status" value="1"/>
</dbReference>
<feature type="domain" description="Fibronectin type-III" evidence="7">
    <location>
        <begin position="285"/>
        <end position="370"/>
    </location>
</feature>
<dbReference type="InterPro" id="IPR013783">
    <property type="entry name" value="Ig-like_fold"/>
</dbReference>
<keyword evidence="2" id="KW-0540">Nuclease</keyword>
<dbReference type="InterPro" id="IPR036116">
    <property type="entry name" value="FN3_sf"/>
</dbReference>
<dbReference type="OrthoDB" id="5485925at2"/>
<evidence type="ECO:0000313" key="8">
    <source>
        <dbReference type="EMBL" id="QDO93980.1"/>
    </source>
</evidence>
<dbReference type="EMBL" id="CP041637">
    <property type="protein sequence ID" value="QDO93980.1"/>
    <property type="molecule type" value="Genomic_DNA"/>
</dbReference>
<evidence type="ECO:0000259" key="7">
    <source>
        <dbReference type="PROSITE" id="PS50853"/>
    </source>
</evidence>
<accession>A0A516GRI9</accession>
<name>A0A516GRI9_9FLAO</name>
<feature type="signal peptide" evidence="6">
    <location>
        <begin position="1"/>
        <end position="19"/>
    </location>
</feature>
<comment type="similarity">
    <text evidence="1">Belongs to the EndA/NucM nuclease family.</text>
</comment>
<feature type="chain" id="PRO_5021892393" evidence="6">
    <location>
        <begin position="20"/>
        <end position="745"/>
    </location>
</feature>
<keyword evidence="3 6" id="KW-0732">Signal</keyword>
<evidence type="ECO:0000256" key="5">
    <source>
        <dbReference type="SAM" id="MobiDB-lite"/>
    </source>
</evidence>
<dbReference type="Pfam" id="PF18962">
    <property type="entry name" value="Por_Secre_tail"/>
    <property type="match status" value="1"/>
</dbReference>
<dbReference type="GO" id="GO:0004518">
    <property type="term" value="F:nuclease activity"/>
    <property type="evidence" value="ECO:0007669"/>
    <property type="project" value="UniProtKB-KW"/>
</dbReference>
<dbReference type="SUPFAM" id="SSF54060">
    <property type="entry name" value="His-Me finger endonucleases"/>
    <property type="match status" value="1"/>
</dbReference>
<evidence type="ECO:0000313" key="9">
    <source>
        <dbReference type="Proteomes" id="UP000319209"/>
    </source>
</evidence>
<keyword evidence="4" id="KW-0378">Hydrolase</keyword>
<sequence length="745" mass="81093">MKHFYISFLLLFTTLLGYAQLTPPDDLQAYYNTVNFTKTGLELKADLSAVTTAKHVKYLSYTPEVWEALKVTDLDPTNSDNVLLVYGYDDTDGSTSTDRSRSKNNNGGSTGQWNREHIYPKSLGTPNLGESGPGSDALMLRPSDIARNSDRGNLKFADGTGTSFQTTDGWYPGDEWKGDCARIIMYMYIRYGEQCLPSNVGFGSSANTPDEMIDLFLEWNVEDPVSDFEKQRNAYHGDTSNTYAQGNRNPFIDNPYLATAIWGGDAAQNLWDGNTAEEDTEAPTMPTDLAYSDVTETSATLTWTAATDNVAVASYNIFMDGTFLTKAYTNSITISDLTAETTYAFSVSTEDAAGNTSATTAAITLTTSEAIVYEYCTSESFENITGNINTYYDEVSWTGDNGLEWTATDARIDQTIDNSKAICVRDGVLSATETSGGIRALTVTTLRVFSGGSGTFDLVVNGTVVGQIPYSEYEETTTIENINIAGDVTIVFNNKATSSDRVVIDNLAWTCYENTNSDYCTEESFTNLTSTQDINDSQYADRTWTGDNGLEWSATGARIDLSNNSSKVITIRNGVLTAPETSGGIGSLTVTTLRTFSGGSGTFDLVVNGSVVGQIPYGEEELTTTLEDINVSGTVAVVLNNISSTSDRVMIDDLKWTCYDAALSIEEDTLSNIKVYPNPMNSTLNIALPNGNATQISIYNMLGKRVISKTIQANTSIDTKNLQSGVYILRMTQDNATITKKLIKN</sequence>
<dbReference type="InterPro" id="IPR044925">
    <property type="entry name" value="His-Me_finger_sf"/>
</dbReference>
<dbReference type="PROSITE" id="PS50853">
    <property type="entry name" value="FN3"/>
    <property type="match status" value="1"/>
</dbReference>
<dbReference type="InterPro" id="IPR026444">
    <property type="entry name" value="Secre_tail"/>
</dbReference>
<reference evidence="8 9" key="1">
    <citation type="submission" date="2019-07" db="EMBL/GenBank/DDBJ databases">
        <title>Genome sequencing for Formosa sp. PS13.</title>
        <authorList>
            <person name="Park S.-J."/>
        </authorList>
    </citation>
    <scope>NUCLEOTIDE SEQUENCE [LARGE SCALE GENOMIC DNA]</scope>
    <source>
        <strain evidence="8 9">PS13</strain>
    </source>
</reference>
<evidence type="ECO:0000256" key="4">
    <source>
        <dbReference type="ARBA" id="ARBA00022801"/>
    </source>
</evidence>
<feature type="compositionally biased region" description="Polar residues" evidence="5">
    <location>
        <begin position="103"/>
        <end position="113"/>
    </location>
</feature>
<dbReference type="Pfam" id="PF04231">
    <property type="entry name" value="Endonuclease_1"/>
    <property type="match status" value="1"/>
</dbReference>
<gene>
    <name evidence="8" type="ORF">FNB79_08290</name>
</gene>
<dbReference type="PANTHER" id="PTHR33607:SF2">
    <property type="entry name" value="ENDONUCLEASE-1"/>
    <property type="match status" value="1"/>
</dbReference>
<organism evidence="8 9">
    <name type="scientific">Formosa sediminum</name>
    <dbReference type="NCBI Taxonomy" id="2594004"/>
    <lineage>
        <taxon>Bacteria</taxon>
        <taxon>Pseudomonadati</taxon>
        <taxon>Bacteroidota</taxon>
        <taxon>Flavobacteriia</taxon>
        <taxon>Flavobacteriales</taxon>
        <taxon>Flavobacteriaceae</taxon>
        <taxon>Formosa</taxon>
    </lineage>
</organism>
<dbReference type="CDD" id="cd00063">
    <property type="entry name" value="FN3"/>
    <property type="match status" value="1"/>
</dbReference>
<dbReference type="InterPro" id="IPR003961">
    <property type="entry name" value="FN3_dom"/>
</dbReference>
<dbReference type="SUPFAM" id="SSF49265">
    <property type="entry name" value="Fibronectin type III"/>
    <property type="match status" value="1"/>
</dbReference>
<dbReference type="PANTHER" id="PTHR33607">
    <property type="entry name" value="ENDONUCLEASE-1"/>
    <property type="match status" value="1"/>
</dbReference>
<dbReference type="GO" id="GO:0016787">
    <property type="term" value="F:hydrolase activity"/>
    <property type="evidence" value="ECO:0007669"/>
    <property type="project" value="UniProtKB-KW"/>
</dbReference>
<evidence type="ECO:0000256" key="2">
    <source>
        <dbReference type="ARBA" id="ARBA00022722"/>
    </source>
</evidence>
<dbReference type="InterPro" id="IPR007346">
    <property type="entry name" value="Endonuclease-I"/>
</dbReference>
<evidence type="ECO:0000256" key="6">
    <source>
        <dbReference type="SAM" id="SignalP"/>
    </source>
</evidence>
<evidence type="ECO:0000256" key="3">
    <source>
        <dbReference type="ARBA" id="ARBA00022729"/>
    </source>
</evidence>
<dbReference type="Pfam" id="PF00041">
    <property type="entry name" value="fn3"/>
    <property type="match status" value="1"/>
</dbReference>
<dbReference type="Proteomes" id="UP000319209">
    <property type="component" value="Chromosome"/>
</dbReference>
<dbReference type="KEGG" id="fop:FNB79_08290"/>
<dbReference type="AlphaFoldDB" id="A0A516GRI9"/>
<protein>
    <submittedName>
        <fullName evidence="8">T9SS type A sorting domain-containing protein</fullName>
    </submittedName>
</protein>
<proteinExistence type="inferred from homology"/>
<dbReference type="NCBIfam" id="TIGR04183">
    <property type="entry name" value="Por_Secre_tail"/>
    <property type="match status" value="1"/>
</dbReference>
<dbReference type="RefSeq" id="WP_143380869.1">
    <property type="nucleotide sequence ID" value="NZ_CP041637.1"/>
</dbReference>
<keyword evidence="9" id="KW-1185">Reference proteome</keyword>
<feature type="region of interest" description="Disordered" evidence="5">
    <location>
        <begin position="92"/>
        <end position="140"/>
    </location>
</feature>
<dbReference type="SMART" id="SM00060">
    <property type="entry name" value="FN3"/>
    <property type="match status" value="1"/>
</dbReference>
<evidence type="ECO:0000256" key="1">
    <source>
        <dbReference type="ARBA" id="ARBA00006429"/>
    </source>
</evidence>